<feature type="compositionally biased region" description="Polar residues" evidence="1">
    <location>
        <begin position="40"/>
        <end position="54"/>
    </location>
</feature>
<dbReference type="HOGENOM" id="CLU_2878289_0_0_11"/>
<name>S2Z2C7_9CORY</name>
<keyword evidence="3" id="KW-1185">Reference proteome</keyword>
<accession>S2Z2C7</accession>
<organism evidence="2 3">
    <name type="scientific">Corynebacterium pyruviciproducens ATCC BAA-1742</name>
    <dbReference type="NCBI Taxonomy" id="1125779"/>
    <lineage>
        <taxon>Bacteria</taxon>
        <taxon>Bacillati</taxon>
        <taxon>Actinomycetota</taxon>
        <taxon>Actinomycetes</taxon>
        <taxon>Mycobacteriales</taxon>
        <taxon>Corynebacteriaceae</taxon>
        <taxon>Corynebacterium</taxon>
    </lineage>
</organism>
<comment type="caution">
    <text evidence="2">The sequence shown here is derived from an EMBL/GenBank/DDBJ whole genome shotgun (WGS) entry which is preliminary data.</text>
</comment>
<evidence type="ECO:0000256" key="1">
    <source>
        <dbReference type="SAM" id="MobiDB-lite"/>
    </source>
</evidence>
<proteinExistence type="predicted"/>
<feature type="region of interest" description="Disordered" evidence="1">
    <location>
        <begin position="40"/>
        <end position="63"/>
    </location>
</feature>
<evidence type="ECO:0000313" key="3">
    <source>
        <dbReference type="Proteomes" id="UP000014408"/>
    </source>
</evidence>
<dbReference type="Proteomes" id="UP000014408">
    <property type="component" value="Unassembled WGS sequence"/>
</dbReference>
<evidence type="ECO:0000313" key="2">
    <source>
        <dbReference type="EMBL" id="EPD70918.1"/>
    </source>
</evidence>
<protein>
    <submittedName>
        <fullName evidence="2">Uncharacterized protein</fullName>
    </submittedName>
</protein>
<dbReference type="AlphaFoldDB" id="S2Z2C7"/>
<sequence length="63" mass="6399">MAPVPSMTIFTSKNTVEGHSQTTAPFQFVLVALPGTVASSGTRASGLTNGTALQHPSGFSPLP</sequence>
<reference evidence="2 3" key="1">
    <citation type="submission" date="2013-05" db="EMBL/GenBank/DDBJ databases">
        <title>The Genome Sequence of Corynebacterium pyruviciproducens 1773O (ATCC BAA-1742).</title>
        <authorList>
            <consortium name="The Broad Institute Genomics Platform"/>
            <person name="Earl A."/>
            <person name="Ward D."/>
            <person name="Feldgarden M."/>
            <person name="Gevers D."/>
            <person name="Tong J."/>
            <person name="Walker B."/>
            <person name="Young S."/>
            <person name="Zeng Q."/>
            <person name="Gargeya S."/>
            <person name="Fitzgerald M."/>
            <person name="Haas B."/>
            <person name="Abouelleil A."/>
            <person name="Allen A.W."/>
            <person name="Alvarado L."/>
            <person name="Arachchi H.M."/>
            <person name="Berlin A.M."/>
            <person name="Chapman S.B."/>
            <person name="Gainer-Dewar J."/>
            <person name="Goldberg J."/>
            <person name="Griggs A."/>
            <person name="Gujja S."/>
            <person name="Hansen M."/>
            <person name="Howarth C."/>
            <person name="Imamovic A."/>
            <person name="Ireland A."/>
            <person name="Larimer J."/>
            <person name="McCowan C."/>
            <person name="Murphy C."/>
            <person name="Pearson M."/>
            <person name="Poon T.W."/>
            <person name="Priest M."/>
            <person name="Roberts A."/>
            <person name="Saif S."/>
            <person name="Shea T."/>
            <person name="Sisk P."/>
            <person name="Sykes S."/>
            <person name="Wortman J."/>
            <person name="Nusbaum C."/>
            <person name="Birren B."/>
        </authorList>
    </citation>
    <scope>NUCLEOTIDE SEQUENCE [LARGE SCALE GENOMIC DNA]</scope>
    <source>
        <strain evidence="2 3">ATCC BAA-1742</strain>
    </source>
</reference>
<dbReference type="EMBL" id="ATBY01000002">
    <property type="protein sequence ID" value="EPD70918.1"/>
    <property type="molecule type" value="Genomic_DNA"/>
</dbReference>
<gene>
    <name evidence="2" type="ORF">HMPREF1219_00213</name>
</gene>